<gene>
    <name evidence="1" type="ORF">OKA104_LOCUS50484</name>
</gene>
<evidence type="ECO:0000313" key="1">
    <source>
        <dbReference type="EMBL" id="CAF4383483.1"/>
    </source>
</evidence>
<organism evidence="1 2">
    <name type="scientific">Adineta steineri</name>
    <dbReference type="NCBI Taxonomy" id="433720"/>
    <lineage>
        <taxon>Eukaryota</taxon>
        <taxon>Metazoa</taxon>
        <taxon>Spiralia</taxon>
        <taxon>Gnathifera</taxon>
        <taxon>Rotifera</taxon>
        <taxon>Eurotatoria</taxon>
        <taxon>Bdelloidea</taxon>
        <taxon>Adinetida</taxon>
        <taxon>Adinetidae</taxon>
        <taxon>Adineta</taxon>
    </lineage>
</organism>
<accession>A0A820N7L9</accession>
<name>A0A820N7L9_9BILA</name>
<sequence>YDDLEHELPGIKWFRERLLTLVNEMIVLDVRQVAATLLHPRYRSLKKVPDHVKDQCYKHVR</sequence>
<protein>
    <submittedName>
        <fullName evidence="1">Uncharacterized protein</fullName>
    </submittedName>
</protein>
<evidence type="ECO:0000313" key="2">
    <source>
        <dbReference type="Proteomes" id="UP000663881"/>
    </source>
</evidence>
<feature type="non-terminal residue" evidence="1">
    <location>
        <position position="1"/>
    </location>
</feature>
<dbReference type="EMBL" id="CAJOAY010025484">
    <property type="protein sequence ID" value="CAF4383483.1"/>
    <property type="molecule type" value="Genomic_DNA"/>
</dbReference>
<dbReference type="Proteomes" id="UP000663881">
    <property type="component" value="Unassembled WGS sequence"/>
</dbReference>
<dbReference type="AlphaFoldDB" id="A0A820N7L9"/>
<comment type="caution">
    <text evidence="1">The sequence shown here is derived from an EMBL/GenBank/DDBJ whole genome shotgun (WGS) entry which is preliminary data.</text>
</comment>
<proteinExistence type="predicted"/>
<reference evidence="1" key="1">
    <citation type="submission" date="2021-02" db="EMBL/GenBank/DDBJ databases">
        <authorList>
            <person name="Nowell W R."/>
        </authorList>
    </citation>
    <scope>NUCLEOTIDE SEQUENCE</scope>
</reference>